<comment type="subunit">
    <text evidence="3">Interacts with the flavoprotein subunit within the SDH catalytic dimer.</text>
</comment>
<dbReference type="OrthoDB" id="284292at2759"/>
<sequence length="174" mass="20242">MSVLRSRALTAAVWSRPLAVRQLHITVIRRADPYVLPLDPSLNQASSSSSSTEPLPEHGEWPLPQPLDRTGEDEKTIRARLVYQSRKRGMLEGDLLISTFARDHLGSMSLEQMREFDKLLDEPDWDIYYWSIEKREPPTRWKDTELLAKLRQHARNEGKVVRKMPDLMQEEPQL</sequence>
<evidence type="ECO:0000256" key="1">
    <source>
        <dbReference type="ARBA" id="ARBA00023128"/>
    </source>
</evidence>
<dbReference type="GeneID" id="33558461"/>
<dbReference type="InParanoid" id="A0A1Y1UAI9"/>
<dbReference type="RefSeq" id="XP_021869266.1">
    <property type="nucleotide sequence ID" value="XM_022016652.1"/>
</dbReference>
<dbReference type="STRING" id="4999.A0A1Y1UAI9"/>
<accession>A0A1Y1UAI9</accession>
<dbReference type="FunCoup" id="A0A1Y1UAI9">
    <property type="interactions" value="322"/>
</dbReference>
<dbReference type="Pfam" id="PF03937">
    <property type="entry name" value="Sdh5"/>
    <property type="match status" value="1"/>
</dbReference>
<comment type="caution">
    <text evidence="5">The sequence shown here is derived from an EMBL/GenBank/DDBJ whole genome shotgun (WGS) entry which is preliminary data.</text>
</comment>
<evidence type="ECO:0000256" key="4">
    <source>
        <dbReference type="SAM" id="MobiDB-lite"/>
    </source>
</evidence>
<dbReference type="InterPro" id="IPR005631">
    <property type="entry name" value="SDH"/>
</dbReference>
<evidence type="ECO:0000256" key="3">
    <source>
        <dbReference type="HAMAP-Rule" id="MF_03057"/>
    </source>
</evidence>
<dbReference type="FunFam" id="1.10.150.250:FF:000004">
    <property type="entry name" value="Succinate dehydrogenase assembly factor 2, mitochondrial"/>
    <property type="match status" value="1"/>
</dbReference>
<name>A0A1Y1UAI9_9TREE</name>
<keyword evidence="6" id="KW-1185">Reference proteome</keyword>
<dbReference type="GO" id="GO:0005759">
    <property type="term" value="C:mitochondrial matrix"/>
    <property type="evidence" value="ECO:0007669"/>
    <property type="project" value="UniProtKB-SubCell"/>
</dbReference>
<dbReference type="PANTHER" id="PTHR12469:SF2">
    <property type="entry name" value="SUCCINATE DEHYDROGENASE ASSEMBLY FACTOR 2, MITOCHONDRIAL"/>
    <property type="match status" value="1"/>
</dbReference>
<keyword evidence="1 3" id="KW-0496">Mitochondrion</keyword>
<feature type="region of interest" description="Disordered" evidence="4">
    <location>
        <begin position="42"/>
        <end position="70"/>
    </location>
</feature>
<dbReference type="InterPro" id="IPR036714">
    <property type="entry name" value="SDH_sf"/>
</dbReference>
<dbReference type="Gene3D" id="1.10.150.250">
    <property type="entry name" value="Flavinator of succinate dehydrogenase"/>
    <property type="match status" value="1"/>
</dbReference>
<dbReference type="HAMAP" id="MF_03057">
    <property type="entry name" value="SDHAF2"/>
    <property type="match status" value="1"/>
</dbReference>
<reference evidence="5 6" key="1">
    <citation type="submission" date="2017-03" db="EMBL/GenBank/DDBJ databases">
        <title>Widespread Adenine N6-methylation of Active Genes in Fungi.</title>
        <authorList>
            <consortium name="DOE Joint Genome Institute"/>
            <person name="Mondo S.J."/>
            <person name="Dannebaum R.O."/>
            <person name="Kuo R.C."/>
            <person name="Louie K.B."/>
            <person name="Bewick A.J."/>
            <person name="Labutti K."/>
            <person name="Haridas S."/>
            <person name="Kuo A."/>
            <person name="Salamov A."/>
            <person name="Ahrendt S.R."/>
            <person name="Lau R."/>
            <person name="Bowen B.P."/>
            <person name="Lipzen A."/>
            <person name="Sullivan W."/>
            <person name="Andreopoulos W.B."/>
            <person name="Clum A."/>
            <person name="Lindquist E."/>
            <person name="Daum C."/>
            <person name="Northen T.R."/>
            <person name="Ramamoorthy G."/>
            <person name="Schmitz R.J."/>
            <person name="Gryganskyi A."/>
            <person name="Culley D."/>
            <person name="Magnuson J."/>
            <person name="James T.Y."/>
            <person name="O'Malley M.A."/>
            <person name="Stajich J.E."/>
            <person name="Spatafora J.W."/>
            <person name="Visel A."/>
            <person name="Grigoriev I.V."/>
        </authorList>
    </citation>
    <scope>NUCLEOTIDE SEQUENCE [LARGE SCALE GENOMIC DNA]</scope>
    <source>
        <strain evidence="5 6">NRRL Y-17943</strain>
    </source>
</reference>
<dbReference type="SUPFAM" id="SSF109910">
    <property type="entry name" value="YgfY-like"/>
    <property type="match status" value="1"/>
</dbReference>
<evidence type="ECO:0000313" key="6">
    <source>
        <dbReference type="Proteomes" id="UP000193218"/>
    </source>
</evidence>
<dbReference type="GO" id="GO:0006099">
    <property type="term" value="P:tricarboxylic acid cycle"/>
    <property type="evidence" value="ECO:0007669"/>
    <property type="project" value="TreeGrafter"/>
</dbReference>
<evidence type="ECO:0000256" key="2">
    <source>
        <dbReference type="ARBA" id="ARBA00023186"/>
    </source>
</evidence>
<proteinExistence type="inferred from homology"/>
<dbReference type="GO" id="GO:0006121">
    <property type="term" value="P:mitochondrial electron transport, succinate to ubiquinone"/>
    <property type="evidence" value="ECO:0007669"/>
    <property type="project" value="UniProtKB-UniRule"/>
</dbReference>
<dbReference type="InterPro" id="IPR028882">
    <property type="entry name" value="SDHAF2"/>
</dbReference>
<comment type="function">
    <text evidence="3">Plays an essential role in the assembly of succinate dehydrogenase (SDH), an enzyme complex (also referred to as respiratory complex II) that is a component of both the tricarboxylic acid (TCA) cycle and the mitochondrial electron transport chain, and which couples the oxidation of succinate to fumarate with the reduction of ubiquinone (coenzyme Q) to ubiquinol. Required for flavinylation (covalent attachment of FAD) of the flavoprotein subunit of the SDH catalytic dimer.</text>
</comment>
<dbReference type="Proteomes" id="UP000193218">
    <property type="component" value="Unassembled WGS sequence"/>
</dbReference>
<dbReference type="PANTHER" id="PTHR12469">
    <property type="entry name" value="PROTEIN EMI5 HOMOLOG, MITOCHONDRIAL"/>
    <property type="match status" value="1"/>
</dbReference>
<gene>
    <name evidence="5" type="ORF">BD324DRAFT_633742</name>
</gene>
<organism evidence="5 6">
    <name type="scientific">Kockovaella imperatae</name>
    <dbReference type="NCBI Taxonomy" id="4999"/>
    <lineage>
        <taxon>Eukaryota</taxon>
        <taxon>Fungi</taxon>
        <taxon>Dikarya</taxon>
        <taxon>Basidiomycota</taxon>
        <taxon>Agaricomycotina</taxon>
        <taxon>Tremellomycetes</taxon>
        <taxon>Tremellales</taxon>
        <taxon>Cuniculitremaceae</taxon>
        <taxon>Kockovaella</taxon>
    </lineage>
</organism>
<evidence type="ECO:0000313" key="5">
    <source>
        <dbReference type="EMBL" id="ORX35050.1"/>
    </source>
</evidence>
<protein>
    <recommendedName>
        <fullName evidence="3">Succinate dehydrogenase assembly factor 2, mitochondrial</fullName>
        <shortName evidence="3">SDH assembly factor 2</shortName>
        <shortName evidence="3">SDHAF2</shortName>
    </recommendedName>
</protein>
<dbReference type="GO" id="GO:0034553">
    <property type="term" value="P:mitochondrial respiratory chain complex II assembly"/>
    <property type="evidence" value="ECO:0007669"/>
    <property type="project" value="TreeGrafter"/>
</dbReference>
<keyword evidence="2 3" id="KW-0143">Chaperone</keyword>
<comment type="subcellular location">
    <subcellularLocation>
        <location evidence="3">Mitochondrion matrix</location>
    </subcellularLocation>
</comment>
<comment type="similarity">
    <text evidence="3">Belongs to the SDHAF2 family.</text>
</comment>
<dbReference type="EMBL" id="NBSH01000012">
    <property type="protein sequence ID" value="ORX35050.1"/>
    <property type="molecule type" value="Genomic_DNA"/>
</dbReference>
<dbReference type="AlphaFoldDB" id="A0A1Y1UAI9"/>